<feature type="region of interest" description="Disordered" evidence="4">
    <location>
        <begin position="199"/>
        <end position="218"/>
    </location>
</feature>
<evidence type="ECO:0000256" key="3">
    <source>
        <dbReference type="SAM" id="Coils"/>
    </source>
</evidence>
<dbReference type="AlphaFoldDB" id="A0AAE0H1I6"/>
<reference evidence="6 7" key="1">
    <citation type="journal article" date="2015" name="Genome Biol. Evol.">
        <title>Comparative Genomics of a Bacterivorous Green Alga Reveals Evolutionary Causalities and Consequences of Phago-Mixotrophic Mode of Nutrition.</title>
        <authorList>
            <person name="Burns J.A."/>
            <person name="Paasch A."/>
            <person name="Narechania A."/>
            <person name="Kim E."/>
        </authorList>
    </citation>
    <scope>NUCLEOTIDE SEQUENCE [LARGE SCALE GENOMIC DNA]</scope>
    <source>
        <strain evidence="6 7">PLY_AMNH</strain>
    </source>
</reference>
<evidence type="ECO:0000313" key="7">
    <source>
        <dbReference type="Proteomes" id="UP001190700"/>
    </source>
</evidence>
<organism evidence="6 7">
    <name type="scientific">Cymbomonas tetramitiformis</name>
    <dbReference type="NCBI Taxonomy" id="36881"/>
    <lineage>
        <taxon>Eukaryota</taxon>
        <taxon>Viridiplantae</taxon>
        <taxon>Chlorophyta</taxon>
        <taxon>Pyramimonadophyceae</taxon>
        <taxon>Pyramimonadales</taxon>
        <taxon>Pyramimonadaceae</taxon>
        <taxon>Cymbomonas</taxon>
    </lineage>
</organism>
<evidence type="ECO:0000256" key="1">
    <source>
        <dbReference type="ARBA" id="ARBA00022884"/>
    </source>
</evidence>
<dbReference type="Proteomes" id="UP001190700">
    <property type="component" value="Unassembled WGS sequence"/>
</dbReference>
<keyword evidence="7" id="KW-1185">Reference proteome</keyword>
<dbReference type="PANTHER" id="PTHR23236">
    <property type="entry name" value="EUKARYOTIC TRANSLATION INITIATION FACTOR 4B/4H"/>
    <property type="match status" value="1"/>
</dbReference>
<protein>
    <recommendedName>
        <fullName evidence="5">RRM domain-containing protein</fullName>
    </recommendedName>
</protein>
<dbReference type="PANTHER" id="PTHR23236:SF92">
    <property type="entry name" value="POLYADENYLATE-BINDING PROTEIN 1"/>
    <property type="match status" value="1"/>
</dbReference>
<dbReference type="PROSITE" id="PS50102">
    <property type="entry name" value="RRM"/>
    <property type="match status" value="1"/>
</dbReference>
<evidence type="ECO:0000259" key="5">
    <source>
        <dbReference type="PROSITE" id="PS50102"/>
    </source>
</evidence>
<dbReference type="InterPro" id="IPR000504">
    <property type="entry name" value="RRM_dom"/>
</dbReference>
<dbReference type="CDD" id="cd12306">
    <property type="entry name" value="RRM_II_PABPs"/>
    <property type="match status" value="1"/>
</dbReference>
<dbReference type="Pfam" id="PF00076">
    <property type="entry name" value="RRM_1"/>
    <property type="match status" value="1"/>
</dbReference>
<dbReference type="Gene3D" id="3.30.70.330">
    <property type="match status" value="1"/>
</dbReference>
<dbReference type="InterPro" id="IPR012677">
    <property type="entry name" value="Nucleotide-bd_a/b_plait_sf"/>
</dbReference>
<dbReference type="EMBL" id="LGRX02000578">
    <property type="protein sequence ID" value="KAK3288149.1"/>
    <property type="molecule type" value="Genomic_DNA"/>
</dbReference>
<dbReference type="SUPFAM" id="SSF54928">
    <property type="entry name" value="RNA-binding domain, RBD"/>
    <property type="match status" value="1"/>
</dbReference>
<dbReference type="InterPro" id="IPR035979">
    <property type="entry name" value="RBD_domain_sf"/>
</dbReference>
<sequence length="218" mass="23822">MEEEDEVYGGELPEEVEDADLLETENAKTGEDEAAELEAIKQKMQENEDELAKLRQMQSKIDKELTAGTEQTEATVNREEADARSIHVGNVDYSTTPEELQQLFQACGTVNRVTILTDKYEQPKGFAYIEFLEADAVTTAVQLAGTELHGRGIKVTAKRTNVPGMKKGGKGKGKGGGYYGYGGYGYPMMMPMMMPFPGKGKGGRGRGKGKGQKGYSPY</sequence>
<keyword evidence="3" id="KW-0175">Coiled coil</keyword>
<name>A0AAE0H1I6_9CHLO</name>
<dbReference type="SMART" id="SM00360">
    <property type="entry name" value="RRM"/>
    <property type="match status" value="1"/>
</dbReference>
<accession>A0AAE0H1I6</accession>
<evidence type="ECO:0000313" key="6">
    <source>
        <dbReference type="EMBL" id="KAK3288149.1"/>
    </source>
</evidence>
<gene>
    <name evidence="6" type="ORF">CYMTET_4365</name>
</gene>
<feature type="compositionally biased region" description="Basic residues" evidence="4">
    <location>
        <begin position="201"/>
        <end position="211"/>
    </location>
</feature>
<evidence type="ECO:0000256" key="4">
    <source>
        <dbReference type="SAM" id="MobiDB-lite"/>
    </source>
</evidence>
<proteinExistence type="predicted"/>
<evidence type="ECO:0000256" key="2">
    <source>
        <dbReference type="PROSITE-ProRule" id="PRU00176"/>
    </source>
</evidence>
<comment type="caution">
    <text evidence="6">The sequence shown here is derived from an EMBL/GenBank/DDBJ whole genome shotgun (WGS) entry which is preliminary data.</text>
</comment>
<keyword evidence="1 2" id="KW-0694">RNA-binding</keyword>
<feature type="coiled-coil region" evidence="3">
    <location>
        <begin position="27"/>
        <end position="64"/>
    </location>
</feature>
<dbReference type="GO" id="GO:0008143">
    <property type="term" value="F:poly(A) binding"/>
    <property type="evidence" value="ECO:0007669"/>
    <property type="project" value="TreeGrafter"/>
</dbReference>
<feature type="domain" description="RRM" evidence="5">
    <location>
        <begin position="84"/>
        <end position="160"/>
    </location>
</feature>